<reference evidence="3" key="1">
    <citation type="journal article" date="2019" name="Int. J. Syst. Evol. Microbiol.">
        <title>The Global Catalogue of Microorganisms (GCM) 10K type strain sequencing project: providing services to taxonomists for standard genome sequencing and annotation.</title>
        <authorList>
            <consortium name="The Broad Institute Genomics Platform"/>
            <consortium name="The Broad Institute Genome Sequencing Center for Infectious Disease"/>
            <person name="Wu L."/>
            <person name="Ma J."/>
        </authorList>
    </citation>
    <scope>NUCLEOTIDE SEQUENCE [LARGE SCALE GENOMIC DNA]</scope>
    <source>
        <strain evidence="3">TBRC 7912</strain>
    </source>
</reference>
<accession>A0ABV8EU87</accession>
<dbReference type="Proteomes" id="UP001595698">
    <property type="component" value="Unassembled WGS sequence"/>
</dbReference>
<evidence type="ECO:0000313" key="2">
    <source>
        <dbReference type="EMBL" id="MFC3979251.1"/>
    </source>
</evidence>
<feature type="signal peptide" evidence="1">
    <location>
        <begin position="1"/>
        <end position="27"/>
    </location>
</feature>
<gene>
    <name evidence="2" type="ORF">ACFOYY_03910</name>
</gene>
<dbReference type="EMBL" id="JBHSBC010000002">
    <property type="protein sequence ID" value="MFC3979251.1"/>
    <property type="molecule type" value="Genomic_DNA"/>
</dbReference>
<name>A0ABV8EU87_9ACTN</name>
<comment type="caution">
    <text evidence="2">The sequence shown here is derived from an EMBL/GenBank/DDBJ whole genome shotgun (WGS) entry which is preliminary data.</text>
</comment>
<proteinExistence type="predicted"/>
<protein>
    <submittedName>
        <fullName evidence="2">Peptidase inhibitor family I36 protein</fullName>
    </submittedName>
</protein>
<organism evidence="2 3">
    <name type="scientific">Streptosporangium jomthongense</name>
    <dbReference type="NCBI Taxonomy" id="1193683"/>
    <lineage>
        <taxon>Bacteria</taxon>
        <taxon>Bacillati</taxon>
        <taxon>Actinomycetota</taxon>
        <taxon>Actinomycetes</taxon>
        <taxon>Streptosporangiales</taxon>
        <taxon>Streptosporangiaceae</taxon>
        <taxon>Streptosporangium</taxon>
    </lineage>
</organism>
<evidence type="ECO:0000256" key="1">
    <source>
        <dbReference type="SAM" id="SignalP"/>
    </source>
</evidence>
<evidence type="ECO:0000313" key="3">
    <source>
        <dbReference type="Proteomes" id="UP001595698"/>
    </source>
</evidence>
<feature type="chain" id="PRO_5045613152" evidence="1">
    <location>
        <begin position="28"/>
        <end position="126"/>
    </location>
</feature>
<dbReference type="Pfam" id="PF03995">
    <property type="entry name" value="Inhibitor_I36"/>
    <property type="match status" value="1"/>
</dbReference>
<keyword evidence="3" id="KW-1185">Reference proteome</keyword>
<dbReference type="RefSeq" id="WP_386187895.1">
    <property type="nucleotide sequence ID" value="NZ_JBHSBC010000002.1"/>
</dbReference>
<sequence length="126" mass="13112">MNRFTRWAALTAAAVTVSTGLAMPVSAATAPATQATTARDGFVCPLIAAVCAFSQPGGVGRRVILVNGRARIVPPLRSAANNSAEFWCFYSEPGFGGERREVSAGETVEDFGFAVNSAKPGLCSEQ</sequence>
<keyword evidence="1" id="KW-0732">Signal</keyword>